<evidence type="ECO:0000256" key="1">
    <source>
        <dbReference type="ARBA" id="ARBA00022741"/>
    </source>
</evidence>
<dbReference type="Pfam" id="PF00005">
    <property type="entry name" value="ABC_tran"/>
    <property type="match status" value="2"/>
</dbReference>
<evidence type="ECO:0000259" key="3">
    <source>
        <dbReference type="PROSITE" id="PS50893"/>
    </source>
</evidence>
<dbReference type="Gene3D" id="3.40.50.300">
    <property type="entry name" value="P-loop containing nucleotide triphosphate hydrolases"/>
    <property type="match status" value="3"/>
</dbReference>
<dbReference type="InterPro" id="IPR003593">
    <property type="entry name" value="AAA+_ATPase"/>
</dbReference>
<reference evidence="4 5" key="1">
    <citation type="submission" date="2015-10" db="EMBL/GenBank/DDBJ databases">
        <authorList>
            <person name="Gilbert D.G."/>
        </authorList>
    </citation>
    <scope>NUCLEOTIDE SEQUENCE [LARGE SCALE GENOMIC DNA]</scope>
    <source>
        <strain evidence="4 5">NRRL B-16712</strain>
    </source>
</reference>
<dbReference type="PANTHER" id="PTHR42855">
    <property type="entry name" value="ABC TRANSPORTER ATP-BINDING SUBUNIT"/>
    <property type="match status" value="1"/>
</dbReference>
<dbReference type="Proteomes" id="UP000053244">
    <property type="component" value="Unassembled WGS sequence"/>
</dbReference>
<dbReference type="AlphaFoldDB" id="A0A0X3UMC9"/>
<dbReference type="InterPro" id="IPR027417">
    <property type="entry name" value="P-loop_NTPase"/>
</dbReference>
<dbReference type="EMBL" id="LLZH01000134">
    <property type="protein sequence ID" value="KUL33743.1"/>
    <property type="molecule type" value="Genomic_DNA"/>
</dbReference>
<dbReference type="PANTHER" id="PTHR42855:SF2">
    <property type="entry name" value="DRUG RESISTANCE ABC TRANSPORTER,ATP-BINDING PROTEIN"/>
    <property type="match status" value="1"/>
</dbReference>
<proteinExistence type="predicted"/>
<dbReference type="SUPFAM" id="SSF52540">
    <property type="entry name" value="P-loop containing nucleoside triphosphate hydrolases"/>
    <property type="match status" value="2"/>
</dbReference>
<feature type="domain" description="ABC transporter" evidence="3">
    <location>
        <begin position="11"/>
        <end position="260"/>
    </location>
</feature>
<organism evidence="4 5">
    <name type="scientific">Actinoplanes awajinensis subsp. mycoplanecinus</name>
    <dbReference type="NCBI Taxonomy" id="135947"/>
    <lineage>
        <taxon>Bacteria</taxon>
        <taxon>Bacillati</taxon>
        <taxon>Actinomycetota</taxon>
        <taxon>Actinomycetes</taxon>
        <taxon>Micromonosporales</taxon>
        <taxon>Micromonosporaceae</taxon>
        <taxon>Actinoplanes</taxon>
    </lineage>
</organism>
<keyword evidence="1" id="KW-0547">Nucleotide-binding</keyword>
<evidence type="ECO:0000256" key="2">
    <source>
        <dbReference type="ARBA" id="ARBA00022840"/>
    </source>
</evidence>
<dbReference type="InterPro" id="IPR051309">
    <property type="entry name" value="ABCF_ATPase"/>
</dbReference>
<comment type="caution">
    <text evidence="4">The sequence shown here is derived from an EMBL/GenBank/DDBJ whole genome shotgun (WGS) entry which is preliminary data.</text>
</comment>
<keyword evidence="5" id="KW-1185">Reference proteome</keyword>
<keyword evidence="2" id="KW-0067">ATP-binding</keyword>
<evidence type="ECO:0000313" key="4">
    <source>
        <dbReference type="EMBL" id="KUL33743.1"/>
    </source>
</evidence>
<protein>
    <submittedName>
        <fullName evidence="4">ABC transporter</fullName>
    </submittedName>
</protein>
<gene>
    <name evidence="4" type="ORF">ADL15_17250</name>
</gene>
<dbReference type="GO" id="GO:0005524">
    <property type="term" value="F:ATP binding"/>
    <property type="evidence" value="ECO:0007669"/>
    <property type="project" value="UniProtKB-KW"/>
</dbReference>
<dbReference type="PROSITE" id="PS50893">
    <property type="entry name" value="ABC_TRANSPORTER_2"/>
    <property type="match status" value="1"/>
</dbReference>
<name>A0A0X3UMC9_9ACTN</name>
<sequence>MPVTSTLPARARAQLVATGIRADRARMSDLDLTVSPGSRWGIIGENGRGKTTLLRILGGSLPPDAGSVQVVGTLGIADQELWYEPEHTVGTLVDVALASARAALFALDESTRALADGRPGAAETYARALDAAELLDAWDADRRVDLALTGLSAVTDRDRRLATLSVGQRYRVRLACLLGAAHDFLLLDEPTNHLDAAGLDFLTANLRSHPGGVVLVSHDRALLGDVATTILDLDPTVDGRPAVHGGGFAGYRAARAAALARWEQLHEQQVLEATRLAGALTGAQDRLVTGWRPDKGTGRHKRATRAPGLVRSVHRRQDELRDHAVTAPVPPERFTMPELPARPGVTLLAADRIRVGERLPGPVSLMLESGSRLVVTGANGAGKSTLLAVLAGRLTPGSGVVRVADFVRIGLLAQESADPAARRMDRAPGNLAFGLLSAADLGRPVGELSTGRRRRLDLAALLAAEPHILLLDEPTNHLSITLVDELTDALLHTPAAVVVATHDRQLRNDLAAWPELPLQPSV</sequence>
<dbReference type="OrthoDB" id="4500804at2"/>
<dbReference type="RefSeq" id="WP_067691608.1">
    <property type="nucleotide sequence ID" value="NZ_LLZH01000134.1"/>
</dbReference>
<accession>A0A0X3UMC9</accession>
<dbReference type="InterPro" id="IPR003439">
    <property type="entry name" value="ABC_transporter-like_ATP-bd"/>
</dbReference>
<evidence type="ECO:0000313" key="5">
    <source>
        <dbReference type="Proteomes" id="UP000053244"/>
    </source>
</evidence>
<dbReference type="GO" id="GO:0016887">
    <property type="term" value="F:ATP hydrolysis activity"/>
    <property type="evidence" value="ECO:0007669"/>
    <property type="project" value="InterPro"/>
</dbReference>
<dbReference type="SMART" id="SM00382">
    <property type="entry name" value="AAA"/>
    <property type="match status" value="2"/>
</dbReference>